<dbReference type="InterPro" id="IPR000846">
    <property type="entry name" value="DapB_N"/>
</dbReference>
<feature type="active site" description="Proton donor" evidence="9">
    <location>
        <position position="147"/>
    </location>
</feature>
<comment type="function">
    <text evidence="9">Catalyzes the conversion of 4-hydroxy-tetrahydrodipicolinate (HTPA) to tetrahydrodipicolinate.</text>
</comment>
<feature type="domain" description="Dihydrodipicolinate reductase C-terminal" evidence="12">
    <location>
        <begin position="115"/>
        <end position="250"/>
    </location>
</feature>
<dbReference type="GeneID" id="97391568"/>
<keyword evidence="7 9" id="KW-0520">NAD</keyword>
<keyword evidence="4 9" id="KW-0521">NADP</keyword>
<evidence type="ECO:0000256" key="8">
    <source>
        <dbReference type="ARBA" id="ARBA00023154"/>
    </source>
</evidence>
<comment type="subunit">
    <text evidence="9">Homotetramer.</text>
</comment>
<feature type="binding site" evidence="9">
    <location>
        <begin position="8"/>
        <end position="13"/>
    </location>
    <ligand>
        <name>NAD(+)</name>
        <dbReference type="ChEBI" id="CHEBI:57540"/>
    </ligand>
</feature>
<dbReference type="HAMAP" id="MF_00102">
    <property type="entry name" value="DapB"/>
    <property type="match status" value="1"/>
</dbReference>
<feature type="binding site" evidence="9">
    <location>
        <begin position="153"/>
        <end position="154"/>
    </location>
    <ligand>
        <name>(S)-2,3,4,5-tetrahydrodipicolinate</name>
        <dbReference type="ChEBI" id="CHEBI:16845"/>
    </ligand>
</feature>
<keyword evidence="3 9" id="KW-0028">Amino-acid biosynthesis</keyword>
<feature type="domain" description="Dihydrodipicolinate reductase N-terminal" evidence="11">
    <location>
        <begin position="3"/>
        <end position="112"/>
    </location>
</feature>
<keyword evidence="8 9" id="KW-0457">Lysine biosynthesis</keyword>
<dbReference type="Gene3D" id="3.30.360.10">
    <property type="entry name" value="Dihydrodipicolinate Reductase, domain 2"/>
    <property type="match status" value="1"/>
</dbReference>
<dbReference type="GeneID" id="42787596"/>
<comment type="pathway">
    <text evidence="9">Amino-acid biosynthesis; L-lysine biosynthesis via DAP pathway; (S)-tetrahydrodipicolinate from L-aspartate: step 4/4.</text>
</comment>
<dbReference type="FunFam" id="3.30.360.10:FF:000009">
    <property type="entry name" value="4-hydroxy-tetrahydrodipicolinate reductase"/>
    <property type="match status" value="1"/>
</dbReference>
<dbReference type="InterPro" id="IPR022664">
    <property type="entry name" value="DapB_N_CS"/>
</dbReference>
<protein>
    <recommendedName>
        <fullName evidence="9 10">4-hydroxy-tetrahydrodipicolinate reductase</fullName>
        <shortName evidence="9">HTPA reductase</shortName>
        <ecNumber evidence="9 10">1.17.1.8</ecNumber>
    </recommendedName>
</protein>
<dbReference type="InterPro" id="IPR023940">
    <property type="entry name" value="DHDPR_bac"/>
</dbReference>
<evidence type="ECO:0000256" key="9">
    <source>
        <dbReference type="HAMAP-Rule" id="MF_00102"/>
    </source>
</evidence>
<comment type="catalytic activity">
    <reaction evidence="9">
        <text>(S)-2,3,4,5-tetrahydrodipicolinate + NAD(+) + H2O = (2S,4S)-4-hydroxy-2,3,4,5-tetrahydrodipicolinate + NADH + H(+)</text>
        <dbReference type="Rhea" id="RHEA:35323"/>
        <dbReference type="ChEBI" id="CHEBI:15377"/>
        <dbReference type="ChEBI" id="CHEBI:15378"/>
        <dbReference type="ChEBI" id="CHEBI:16845"/>
        <dbReference type="ChEBI" id="CHEBI:57540"/>
        <dbReference type="ChEBI" id="CHEBI:57945"/>
        <dbReference type="ChEBI" id="CHEBI:67139"/>
        <dbReference type="EC" id="1.17.1.8"/>
    </reaction>
</comment>
<evidence type="ECO:0000259" key="12">
    <source>
        <dbReference type="Pfam" id="PF05173"/>
    </source>
</evidence>
<evidence type="ECO:0000256" key="3">
    <source>
        <dbReference type="ARBA" id="ARBA00022605"/>
    </source>
</evidence>
<dbReference type="GO" id="GO:0005829">
    <property type="term" value="C:cytosol"/>
    <property type="evidence" value="ECO:0007669"/>
    <property type="project" value="TreeGrafter"/>
</dbReference>
<dbReference type="CDD" id="cd02274">
    <property type="entry name" value="DHDPR_N"/>
    <property type="match status" value="1"/>
</dbReference>
<dbReference type="UniPathway" id="UPA00034">
    <property type="reaction ID" value="UER00018"/>
</dbReference>
<dbReference type="Gene3D" id="3.40.50.720">
    <property type="entry name" value="NAD(P)-binding Rossmann-like Domain"/>
    <property type="match status" value="1"/>
</dbReference>
<dbReference type="Proteomes" id="UP000095492">
    <property type="component" value="Unassembled WGS sequence"/>
</dbReference>
<dbReference type="GO" id="GO:0050661">
    <property type="term" value="F:NADP binding"/>
    <property type="evidence" value="ECO:0007669"/>
    <property type="project" value="UniProtKB-UniRule"/>
</dbReference>
<keyword evidence="6 9" id="KW-0560">Oxidoreductase</keyword>
<dbReference type="AlphaFoldDB" id="A0A173TMU1"/>
<dbReference type="GO" id="GO:0016726">
    <property type="term" value="F:oxidoreductase activity, acting on CH or CH2 groups, NAD or NADP as acceptor"/>
    <property type="evidence" value="ECO:0007669"/>
    <property type="project" value="UniProtKB-UniRule"/>
</dbReference>
<comment type="subcellular location">
    <subcellularLocation>
        <location evidence="9">Cytoplasm</location>
    </subcellularLocation>
</comment>
<dbReference type="InterPro" id="IPR036291">
    <property type="entry name" value="NAD(P)-bd_dom_sf"/>
</dbReference>
<dbReference type="PROSITE" id="PS01298">
    <property type="entry name" value="DAPB"/>
    <property type="match status" value="1"/>
</dbReference>
<accession>A0A173TMU1</accession>
<evidence type="ECO:0000256" key="6">
    <source>
        <dbReference type="ARBA" id="ARBA00023002"/>
    </source>
</evidence>
<evidence type="ECO:0000256" key="10">
    <source>
        <dbReference type="NCBIfam" id="TIGR00036"/>
    </source>
</evidence>
<keyword evidence="5 9" id="KW-0220">Diaminopimelate biosynthesis</keyword>
<evidence type="ECO:0000313" key="13">
    <source>
        <dbReference type="EMBL" id="CUN04153.1"/>
    </source>
</evidence>
<comment type="similarity">
    <text evidence="1 9">Belongs to the DapB family.</text>
</comment>
<dbReference type="OrthoDB" id="9790352at2"/>
<dbReference type="PANTHER" id="PTHR20836">
    <property type="entry name" value="DIHYDRODIPICOLINATE REDUCTASE"/>
    <property type="match status" value="1"/>
</dbReference>
<dbReference type="PIRSF" id="PIRSF000161">
    <property type="entry name" value="DHPR"/>
    <property type="match status" value="1"/>
</dbReference>
<dbReference type="SUPFAM" id="SSF55347">
    <property type="entry name" value="Glyceraldehyde-3-phosphate dehydrogenase-like, C-terminal domain"/>
    <property type="match status" value="1"/>
</dbReference>
<comment type="caution">
    <text evidence="9">Was originally thought to be a dihydrodipicolinate reductase (DHDPR), catalyzing the conversion of dihydrodipicolinate to tetrahydrodipicolinate. However, it was shown in E.coli that the substrate of the enzymatic reaction is not dihydrodipicolinate (DHDP) but in fact (2S,4S)-4-hydroxy-2,3,4,5-tetrahydrodipicolinic acid (HTPA), the product released by the DapA-catalyzed reaction.</text>
</comment>
<comment type="caution">
    <text evidence="9">Lacks conserved residue(s) required for the propagation of feature annotation.</text>
</comment>
<dbReference type="Pfam" id="PF05173">
    <property type="entry name" value="DapB_C"/>
    <property type="match status" value="1"/>
</dbReference>
<dbReference type="STRING" id="39490.ERS852448_01602"/>
<dbReference type="PANTHER" id="PTHR20836:SF7">
    <property type="entry name" value="4-HYDROXY-TETRAHYDRODIPICOLINATE REDUCTASE"/>
    <property type="match status" value="1"/>
</dbReference>
<feature type="binding site" evidence="9">
    <location>
        <begin position="109"/>
        <end position="112"/>
    </location>
    <ligand>
        <name>NAD(+)</name>
        <dbReference type="ChEBI" id="CHEBI:57540"/>
    </ligand>
</feature>
<evidence type="ECO:0000256" key="1">
    <source>
        <dbReference type="ARBA" id="ARBA00006642"/>
    </source>
</evidence>
<proteinExistence type="inferred from homology"/>
<dbReference type="Pfam" id="PF01113">
    <property type="entry name" value="DapB_N"/>
    <property type="match status" value="1"/>
</dbReference>
<feature type="binding site" evidence="9">
    <location>
        <position position="34"/>
    </location>
    <ligand>
        <name>NAD(+)</name>
        <dbReference type="ChEBI" id="CHEBI:57540"/>
    </ligand>
</feature>
<dbReference type="RefSeq" id="WP_021740249.1">
    <property type="nucleotide sequence ID" value="NZ_CABKSU010000104.1"/>
</dbReference>
<dbReference type="EC" id="1.17.1.8" evidence="9 10"/>
<evidence type="ECO:0000256" key="2">
    <source>
        <dbReference type="ARBA" id="ARBA00022490"/>
    </source>
</evidence>
<feature type="binding site" evidence="9">
    <location>
        <position position="144"/>
    </location>
    <ligand>
        <name>(S)-2,3,4,5-tetrahydrodipicolinate</name>
        <dbReference type="ChEBI" id="CHEBI:16845"/>
    </ligand>
</feature>
<evidence type="ECO:0000313" key="14">
    <source>
        <dbReference type="Proteomes" id="UP000095492"/>
    </source>
</evidence>
<evidence type="ECO:0000259" key="11">
    <source>
        <dbReference type="Pfam" id="PF01113"/>
    </source>
</evidence>
<dbReference type="EMBL" id="CYYA01000009">
    <property type="protein sequence ID" value="CUN04153.1"/>
    <property type="molecule type" value="Genomic_DNA"/>
</dbReference>
<feature type="active site" description="Proton donor/acceptor" evidence="9">
    <location>
        <position position="143"/>
    </location>
</feature>
<dbReference type="GO" id="GO:0008839">
    <property type="term" value="F:4-hydroxy-tetrahydrodipicolinate reductase"/>
    <property type="evidence" value="ECO:0007669"/>
    <property type="project" value="UniProtKB-UniRule"/>
</dbReference>
<evidence type="ECO:0000256" key="7">
    <source>
        <dbReference type="ARBA" id="ARBA00023027"/>
    </source>
</evidence>
<dbReference type="GO" id="GO:0051287">
    <property type="term" value="F:NAD binding"/>
    <property type="evidence" value="ECO:0007669"/>
    <property type="project" value="UniProtKB-UniRule"/>
</dbReference>
<keyword evidence="2 9" id="KW-0963">Cytoplasm</keyword>
<dbReference type="InterPro" id="IPR022663">
    <property type="entry name" value="DapB_C"/>
</dbReference>
<feature type="binding site" evidence="9">
    <location>
        <begin position="85"/>
        <end position="87"/>
    </location>
    <ligand>
        <name>NAD(+)</name>
        <dbReference type="ChEBI" id="CHEBI:57540"/>
    </ligand>
</feature>
<organism evidence="13 14">
    <name type="scientific">Eubacterium ramulus</name>
    <dbReference type="NCBI Taxonomy" id="39490"/>
    <lineage>
        <taxon>Bacteria</taxon>
        <taxon>Bacillati</taxon>
        <taxon>Bacillota</taxon>
        <taxon>Clostridia</taxon>
        <taxon>Eubacteriales</taxon>
        <taxon>Eubacteriaceae</taxon>
        <taxon>Eubacterium</taxon>
    </lineage>
</organism>
<reference evidence="13 14" key="1">
    <citation type="submission" date="2015-09" db="EMBL/GenBank/DDBJ databases">
        <authorList>
            <consortium name="Pathogen Informatics"/>
        </authorList>
    </citation>
    <scope>NUCLEOTIDE SEQUENCE [LARGE SCALE GENOMIC DNA]</scope>
    <source>
        <strain evidence="13 14">2789STDY5608891</strain>
    </source>
</reference>
<dbReference type="GO" id="GO:0009089">
    <property type="term" value="P:lysine biosynthetic process via diaminopimelate"/>
    <property type="evidence" value="ECO:0007669"/>
    <property type="project" value="UniProtKB-UniRule"/>
</dbReference>
<dbReference type="NCBIfam" id="TIGR00036">
    <property type="entry name" value="dapB"/>
    <property type="match status" value="1"/>
</dbReference>
<evidence type="ECO:0000256" key="5">
    <source>
        <dbReference type="ARBA" id="ARBA00022915"/>
    </source>
</evidence>
<gene>
    <name evidence="9 13" type="primary">dapB</name>
    <name evidence="13" type="ORF">ERS852448_01602</name>
</gene>
<evidence type="ECO:0000256" key="4">
    <source>
        <dbReference type="ARBA" id="ARBA00022857"/>
    </source>
</evidence>
<comment type="catalytic activity">
    <reaction evidence="9">
        <text>(S)-2,3,4,5-tetrahydrodipicolinate + NADP(+) + H2O = (2S,4S)-4-hydroxy-2,3,4,5-tetrahydrodipicolinate + NADPH + H(+)</text>
        <dbReference type="Rhea" id="RHEA:35331"/>
        <dbReference type="ChEBI" id="CHEBI:15377"/>
        <dbReference type="ChEBI" id="CHEBI:15378"/>
        <dbReference type="ChEBI" id="CHEBI:16845"/>
        <dbReference type="ChEBI" id="CHEBI:57783"/>
        <dbReference type="ChEBI" id="CHEBI:58349"/>
        <dbReference type="ChEBI" id="CHEBI:67139"/>
        <dbReference type="EC" id="1.17.1.8"/>
    </reaction>
</comment>
<dbReference type="SUPFAM" id="SSF51735">
    <property type="entry name" value="NAD(P)-binding Rossmann-fold domains"/>
    <property type="match status" value="1"/>
</dbReference>
<dbReference type="GO" id="GO:0019877">
    <property type="term" value="P:diaminopimelate biosynthetic process"/>
    <property type="evidence" value="ECO:0007669"/>
    <property type="project" value="UniProtKB-UniRule"/>
</dbReference>
<name>A0A173TMU1_EUBRA</name>
<sequence length="254" mass="27286">MTKVIMNGCNGHMGHVISDLCEKDPEIEIVAGIDINTEQHYGYPVFANIGDCDVAADAIIDFSHVSCIDALMAYCVSRQIPVVVCTTGLSGEQDALLKTSSEKVAVLKSANMSLGVNTLMELLQTAAKVLAPAGFDMEIVEKHHNQKLDAPSGTAIALADSMNEALDEAYSYKYDRSQERKKRDKYEIGIQAVRGGNIVGEHEVIFAGTDEVITFKHTAYSKAIFGKGAIEAAKYLAGKPAGFYGMADVIKSAS</sequence>